<reference evidence="2 3" key="1">
    <citation type="journal article" date="2014" name="PLoS ONE">
        <title>Global Analysis of Gene Expression Profiles in Physic Nut (Jatropha curcas L.) Seedlings Exposed to Salt Stress.</title>
        <authorList>
            <person name="Zhang L."/>
            <person name="Zhang C."/>
            <person name="Wu P."/>
            <person name="Chen Y."/>
            <person name="Li M."/>
            <person name="Jiang H."/>
            <person name="Wu G."/>
        </authorList>
    </citation>
    <scope>NUCLEOTIDE SEQUENCE [LARGE SCALE GENOMIC DNA]</scope>
    <source>
        <strain evidence="3">cv. GZQX0401</strain>
        <tissue evidence="2">Young leaves</tissue>
    </source>
</reference>
<evidence type="ECO:0000313" key="3">
    <source>
        <dbReference type="Proteomes" id="UP000027138"/>
    </source>
</evidence>
<comment type="similarity">
    <text evidence="1">Belongs to the ARG7 family.</text>
</comment>
<dbReference type="GO" id="GO:0009733">
    <property type="term" value="P:response to auxin"/>
    <property type="evidence" value="ECO:0007669"/>
    <property type="project" value="InterPro"/>
</dbReference>
<dbReference type="KEGG" id="jcu:105646136"/>
<protein>
    <recommendedName>
        <fullName evidence="4">SAUR family protein</fullName>
    </recommendedName>
</protein>
<proteinExistence type="inferred from homology"/>
<dbReference type="STRING" id="180498.A0A067JM24"/>
<dbReference type="Pfam" id="PF02519">
    <property type="entry name" value="Auxin_inducible"/>
    <property type="match status" value="1"/>
</dbReference>
<dbReference type="OrthoDB" id="670661at2759"/>
<evidence type="ECO:0000313" key="2">
    <source>
        <dbReference type="EMBL" id="KDP25041.1"/>
    </source>
</evidence>
<dbReference type="PANTHER" id="PTHR31374">
    <property type="entry name" value="AUXIN-INDUCED PROTEIN-LIKE-RELATED"/>
    <property type="match status" value="1"/>
</dbReference>
<dbReference type="EMBL" id="KK914999">
    <property type="protein sequence ID" value="KDP25041.1"/>
    <property type="molecule type" value="Genomic_DNA"/>
</dbReference>
<gene>
    <name evidence="2" type="ORF">JCGZ_22576</name>
</gene>
<dbReference type="Proteomes" id="UP000027138">
    <property type="component" value="Unassembled WGS sequence"/>
</dbReference>
<dbReference type="InterPro" id="IPR003676">
    <property type="entry name" value="SAUR_fam"/>
</dbReference>
<evidence type="ECO:0008006" key="4">
    <source>
        <dbReference type="Google" id="ProtNLM"/>
    </source>
</evidence>
<name>A0A067JM24_JATCU</name>
<dbReference type="PANTHER" id="PTHR31374:SF6">
    <property type="entry name" value="OS04G0608300 PROTEIN"/>
    <property type="match status" value="1"/>
</dbReference>
<evidence type="ECO:0000256" key="1">
    <source>
        <dbReference type="ARBA" id="ARBA00006974"/>
    </source>
</evidence>
<sequence length="176" mass="19723">MDSNKSKKITDIVRLQQILKKWKKAATASSTSTGTSKTSTSTIKFIKRTLSFSDVSAASNDVVPKGFLAVCVGKELKRYVIPTEYLGHQAFGMLLREAEEEFGFQQEGVLKIPCQVSVFEKILKVVEEKREVYFLHEVGSNNNNSNNVEKEMMGCWSSPDSDLTVTPSNHHPQMCR</sequence>
<organism evidence="2 3">
    <name type="scientific">Jatropha curcas</name>
    <name type="common">Barbados nut</name>
    <dbReference type="NCBI Taxonomy" id="180498"/>
    <lineage>
        <taxon>Eukaryota</taxon>
        <taxon>Viridiplantae</taxon>
        <taxon>Streptophyta</taxon>
        <taxon>Embryophyta</taxon>
        <taxon>Tracheophyta</taxon>
        <taxon>Spermatophyta</taxon>
        <taxon>Magnoliopsida</taxon>
        <taxon>eudicotyledons</taxon>
        <taxon>Gunneridae</taxon>
        <taxon>Pentapetalae</taxon>
        <taxon>rosids</taxon>
        <taxon>fabids</taxon>
        <taxon>Malpighiales</taxon>
        <taxon>Euphorbiaceae</taxon>
        <taxon>Crotonoideae</taxon>
        <taxon>Jatropheae</taxon>
        <taxon>Jatropha</taxon>
    </lineage>
</organism>
<dbReference type="AlphaFoldDB" id="A0A067JM24"/>
<accession>A0A067JM24</accession>
<keyword evidence="3" id="KW-1185">Reference proteome</keyword>